<proteinExistence type="predicted"/>
<dbReference type="AlphaFoldDB" id="A0AAP6DK86"/>
<evidence type="ECO:0000313" key="2">
    <source>
        <dbReference type="Proteomes" id="UP001272183"/>
    </source>
</evidence>
<evidence type="ECO:0000313" key="1">
    <source>
        <dbReference type="EMBL" id="MDW7545585.1"/>
    </source>
</evidence>
<dbReference type="Proteomes" id="UP001272183">
    <property type="component" value="Unassembled WGS sequence"/>
</dbReference>
<dbReference type="EMBL" id="JAWUDL010000002">
    <property type="protein sequence ID" value="MDW7545585.1"/>
    <property type="molecule type" value="Genomic_DNA"/>
</dbReference>
<sequence>MLLTQMWNEEAREARGLRRMSVTVSSPADERKGRDWFHAGLVCRRAAIDAGSVRCSAAVAEQAVPAAHVGLFDSLKNFAADNLGNVLGGDFNLGSIGDLPAVIGEHFNADQLGEINRSLATI</sequence>
<gene>
    <name evidence="1" type="ORF">SCX10_01845</name>
</gene>
<organism evidence="1 2">
    <name type="scientific">Bifidobacterium longum</name>
    <dbReference type="NCBI Taxonomy" id="216816"/>
    <lineage>
        <taxon>Bacteria</taxon>
        <taxon>Bacillati</taxon>
        <taxon>Actinomycetota</taxon>
        <taxon>Actinomycetes</taxon>
        <taxon>Bifidobacteriales</taxon>
        <taxon>Bifidobacteriaceae</taxon>
        <taxon>Bifidobacterium</taxon>
    </lineage>
</organism>
<reference evidence="1" key="1">
    <citation type="submission" date="2023-10" db="EMBL/GenBank/DDBJ databases">
        <title>Supernatant from a Refined Defined Microbial Community Protects Mice from Clostridioides difficile Infection.</title>
        <authorList>
            <person name="Douchant K."/>
            <person name="He S.-M."/>
            <person name="Noordhof C."/>
            <person name="Greenlaw J."/>
            <person name="Schroeter K."/>
            <person name="Vancuren S.J."/>
            <person name="Sjaarda C."/>
            <person name="Allen-Vercoe E."/>
            <person name="Gloor G.B."/>
            <person name="Vanner S.J."/>
            <person name="Petrof E.O."/>
            <person name="Sheth P.M."/>
            <person name="Guzman M."/>
        </authorList>
    </citation>
    <scope>NUCLEOTIDE SEQUENCE</scope>
    <source>
        <strain evidence="1">16-6-I_4_FM</strain>
    </source>
</reference>
<comment type="caution">
    <text evidence="1">The sequence shown here is derived from an EMBL/GenBank/DDBJ whole genome shotgun (WGS) entry which is preliminary data.</text>
</comment>
<name>A0AAP6DK86_BIFLN</name>
<accession>A0AAP6DK86</accession>
<protein>
    <submittedName>
        <fullName evidence="1">Uncharacterized protein</fullName>
    </submittedName>
</protein>
<dbReference type="RefSeq" id="WP_229087602.1">
    <property type="nucleotide sequence ID" value="NZ_CAAKOD010000064.1"/>
</dbReference>